<gene>
    <name evidence="2" type="ORF">SDC9_89379</name>
</gene>
<dbReference type="NCBIfam" id="NF045650">
    <property type="entry name" value="CD1247_Nterm"/>
    <property type="match status" value="1"/>
</dbReference>
<proteinExistence type="predicted"/>
<evidence type="ECO:0000256" key="1">
    <source>
        <dbReference type="SAM" id="MobiDB-lite"/>
    </source>
</evidence>
<dbReference type="InterPro" id="IPR054688">
    <property type="entry name" value="CD1247_N"/>
</dbReference>
<comment type="caution">
    <text evidence="2">The sequence shown here is derived from an EMBL/GenBank/DDBJ whole genome shotgun (WGS) entry which is preliminary data.</text>
</comment>
<dbReference type="AlphaFoldDB" id="A0A644ZP42"/>
<name>A0A644ZP42_9ZZZZ</name>
<feature type="region of interest" description="Disordered" evidence="1">
    <location>
        <begin position="76"/>
        <end position="95"/>
    </location>
</feature>
<dbReference type="EMBL" id="VSSQ01009829">
    <property type="protein sequence ID" value="MPM42710.1"/>
    <property type="molecule type" value="Genomic_DNA"/>
</dbReference>
<organism evidence="2">
    <name type="scientific">bioreactor metagenome</name>
    <dbReference type="NCBI Taxonomy" id="1076179"/>
    <lineage>
        <taxon>unclassified sequences</taxon>
        <taxon>metagenomes</taxon>
        <taxon>ecological metagenomes</taxon>
    </lineage>
</organism>
<accession>A0A644ZP42</accession>
<sequence>MTINEKVSYLKGLIVGLKIDDSTSEGKIINVISDILEEIASEITDLKDETSELSDYVDELDDDLASIEDDFYECDGCCEEDDEDEDEDNDDEDDFGEFFEVKCPSCGETVVLDDSIDPSRVICPACHCEFSDTVDK</sequence>
<reference evidence="2" key="1">
    <citation type="submission" date="2019-08" db="EMBL/GenBank/DDBJ databases">
        <authorList>
            <person name="Kucharzyk K."/>
            <person name="Murdoch R.W."/>
            <person name="Higgins S."/>
            <person name="Loffler F."/>
        </authorList>
    </citation>
    <scope>NUCLEOTIDE SEQUENCE</scope>
</reference>
<protein>
    <recommendedName>
        <fullName evidence="3">TFIIB-type domain-containing protein</fullName>
    </recommendedName>
</protein>
<evidence type="ECO:0000313" key="2">
    <source>
        <dbReference type="EMBL" id="MPM42710.1"/>
    </source>
</evidence>
<evidence type="ECO:0008006" key="3">
    <source>
        <dbReference type="Google" id="ProtNLM"/>
    </source>
</evidence>